<keyword evidence="4" id="KW-1185">Reference proteome</keyword>
<protein>
    <submittedName>
        <fullName evidence="3">Uncharacterized protein</fullName>
    </submittedName>
</protein>
<proteinExistence type="predicted"/>
<comment type="caution">
    <text evidence="3">The sequence shown here is derived from an EMBL/GenBank/DDBJ whole genome shotgun (WGS) entry which is preliminary data.</text>
</comment>
<accession>A0A0M0J679</accession>
<organism evidence="3 4">
    <name type="scientific">Chrysochromulina tobinii</name>
    <dbReference type="NCBI Taxonomy" id="1460289"/>
    <lineage>
        <taxon>Eukaryota</taxon>
        <taxon>Haptista</taxon>
        <taxon>Haptophyta</taxon>
        <taxon>Prymnesiophyceae</taxon>
        <taxon>Prymnesiales</taxon>
        <taxon>Chrysochromulinaceae</taxon>
        <taxon>Chrysochromulina</taxon>
    </lineage>
</organism>
<evidence type="ECO:0000313" key="4">
    <source>
        <dbReference type="Proteomes" id="UP000037460"/>
    </source>
</evidence>
<feature type="coiled-coil region" evidence="1">
    <location>
        <begin position="368"/>
        <end position="409"/>
    </location>
</feature>
<reference evidence="4" key="1">
    <citation type="journal article" date="2015" name="PLoS Genet.">
        <title>Genome Sequence and Transcriptome Analyses of Chrysochromulina tobin: Metabolic Tools for Enhanced Algal Fitness in the Prominent Order Prymnesiales (Haptophyceae).</title>
        <authorList>
            <person name="Hovde B.T."/>
            <person name="Deodato C.R."/>
            <person name="Hunsperger H.M."/>
            <person name="Ryken S.A."/>
            <person name="Yost W."/>
            <person name="Jha R.K."/>
            <person name="Patterson J."/>
            <person name="Monnat R.J. Jr."/>
            <person name="Barlow S.B."/>
            <person name="Starkenburg S.R."/>
            <person name="Cattolico R.A."/>
        </authorList>
    </citation>
    <scope>NUCLEOTIDE SEQUENCE</scope>
    <source>
        <strain evidence="4">CCMP291</strain>
    </source>
</reference>
<dbReference type="EMBL" id="JWZX01003329">
    <property type="protein sequence ID" value="KOO21842.1"/>
    <property type="molecule type" value="Genomic_DNA"/>
</dbReference>
<dbReference type="AlphaFoldDB" id="A0A0M0J679"/>
<name>A0A0M0J679_9EUKA</name>
<keyword evidence="1" id="KW-0175">Coiled coil</keyword>
<feature type="region of interest" description="Disordered" evidence="2">
    <location>
        <begin position="85"/>
        <end position="118"/>
    </location>
</feature>
<feature type="compositionally biased region" description="Low complexity" evidence="2">
    <location>
        <begin position="169"/>
        <end position="186"/>
    </location>
</feature>
<dbReference type="Proteomes" id="UP000037460">
    <property type="component" value="Unassembled WGS sequence"/>
</dbReference>
<evidence type="ECO:0000256" key="1">
    <source>
        <dbReference type="SAM" id="Coils"/>
    </source>
</evidence>
<feature type="region of interest" description="Disordered" evidence="2">
    <location>
        <begin position="164"/>
        <end position="188"/>
    </location>
</feature>
<evidence type="ECO:0000256" key="2">
    <source>
        <dbReference type="SAM" id="MobiDB-lite"/>
    </source>
</evidence>
<feature type="non-terminal residue" evidence="3">
    <location>
        <position position="430"/>
    </location>
</feature>
<sequence>MASRSSAASAELPATTDWVTSTSRRLSDLRYSVAWLKLEAQDKELDTAAEVLSTAVLAEAMAELRTEMWDDAIASTAAVLALHTSLSPSPSRGRARQSPSTSGPSPSHPSPSPATKRAVAAEASAFLAAEVAAGLVVRGKGTFDDMEEDDEECDCLDDGCSPLTATPTSDSEGAAPADAEGAAIAASTHQMQQRSRLVAAWRAWRTTSCWRSKQRHAAWRVWRDALYAACTLVEQGIQLRAKLAHRSLVVGLRKWAEASHLALAARRTVDNAAAAADRASVKRSLKRSLAKWQRVSSESAALTASRAPREHMLCDEPATAPAAAAEATMADAPAAFAREQAAEEMAFVDPEALEPAAEEDASEEPVELAAMEQEVLEQQQRAEVAESESAALRLEVEQLTEQLQQAILARLTDHSAELGGGKKDSAGLLE</sequence>
<evidence type="ECO:0000313" key="3">
    <source>
        <dbReference type="EMBL" id="KOO21842.1"/>
    </source>
</evidence>
<gene>
    <name evidence="3" type="ORF">Ctob_002183</name>
</gene>